<keyword evidence="2" id="KW-0813">Transport</keyword>
<keyword evidence="4 7" id="KW-1133">Transmembrane helix</keyword>
<evidence type="ECO:0000256" key="3">
    <source>
        <dbReference type="ARBA" id="ARBA00022692"/>
    </source>
</evidence>
<evidence type="ECO:0000256" key="4">
    <source>
        <dbReference type="ARBA" id="ARBA00022989"/>
    </source>
</evidence>
<evidence type="ECO:0000313" key="11">
    <source>
        <dbReference type="Proteomes" id="UP000800038"/>
    </source>
</evidence>
<evidence type="ECO:0000259" key="9">
    <source>
        <dbReference type="Pfam" id="PF16916"/>
    </source>
</evidence>
<keyword evidence="5 7" id="KW-0472">Membrane</keyword>
<organism evidence="10 11">
    <name type="scientific">Clathrospora elynae</name>
    <dbReference type="NCBI Taxonomy" id="706981"/>
    <lineage>
        <taxon>Eukaryota</taxon>
        <taxon>Fungi</taxon>
        <taxon>Dikarya</taxon>
        <taxon>Ascomycota</taxon>
        <taxon>Pezizomycotina</taxon>
        <taxon>Dothideomycetes</taxon>
        <taxon>Pleosporomycetidae</taxon>
        <taxon>Pleosporales</taxon>
        <taxon>Diademaceae</taxon>
        <taxon>Clathrospora</taxon>
    </lineage>
</organism>
<dbReference type="EMBL" id="ML975998">
    <property type="protein sequence ID" value="KAF1947459.1"/>
    <property type="molecule type" value="Genomic_DNA"/>
</dbReference>
<keyword evidence="11" id="KW-1185">Reference proteome</keyword>
<dbReference type="Pfam" id="PF16916">
    <property type="entry name" value="ZT_dimer"/>
    <property type="match status" value="1"/>
</dbReference>
<proteinExistence type="predicted"/>
<dbReference type="InterPro" id="IPR058533">
    <property type="entry name" value="Cation_efflux_TM"/>
</dbReference>
<dbReference type="NCBIfam" id="TIGR01297">
    <property type="entry name" value="CDF"/>
    <property type="match status" value="1"/>
</dbReference>
<feature type="region of interest" description="Disordered" evidence="6">
    <location>
        <begin position="1"/>
        <end position="93"/>
    </location>
</feature>
<evidence type="ECO:0000256" key="1">
    <source>
        <dbReference type="ARBA" id="ARBA00004141"/>
    </source>
</evidence>
<dbReference type="Proteomes" id="UP000800038">
    <property type="component" value="Unassembled WGS sequence"/>
</dbReference>
<dbReference type="Gene3D" id="3.30.70.1350">
    <property type="entry name" value="Cation efflux protein, cytoplasmic domain"/>
    <property type="match status" value="1"/>
</dbReference>
<sequence>MSEPDVHHAISMKPHPFHTHPDRIERSSSPHVHPSVSSSHPQHTSETPATGKHAASSTAIETSPSVIARHVPARNGSDHDDIESQFPPGYTPDNDPYRLSAAIKHEAELALIRANTSRKRDGCGPISLNTKARNARKLEEFYEAQNENIERLLKPVDDHRRAAKDEDNANHLKYKIAVIGSFAANILLAILQLYAAISSGSLSLFTTMADALFDPLSNLTLILCNRAVARVDGRKFPSGKARIETAGNLCFCALMITVSVVIIVESIRGVAEHSGADTNDFYLPSVIAVSVAFATKFSLFLYCWAIRNKYSQVRILWEDHRNDLFINGFGVLTSVGGAKLKWWLDPMGAFILSVLIIFLWSRTAYSEFQLLIGVTADTAMLQHITYISMTHSPAILQIDTVRAYHSGPRLIVEVDIVMDPNDTLRGTHDVAEELQIKLESLPDVERAYVHVDYETDHRPEHFLKKEL</sequence>
<dbReference type="InterPro" id="IPR027469">
    <property type="entry name" value="Cation_efflux_TMD_sf"/>
</dbReference>
<feature type="transmembrane region" description="Helical" evidence="7">
    <location>
        <begin position="245"/>
        <end position="269"/>
    </location>
</feature>
<feature type="transmembrane region" description="Helical" evidence="7">
    <location>
        <begin position="203"/>
        <end position="224"/>
    </location>
</feature>
<feature type="compositionally biased region" description="Low complexity" evidence="6">
    <location>
        <begin position="29"/>
        <end position="41"/>
    </location>
</feature>
<dbReference type="PANTHER" id="PTHR43840:SF12">
    <property type="entry name" value="CATION DIFFUSION FACILITATOR 1 (AFU_ORTHOLOGUE AFUA_1G14440)"/>
    <property type="match status" value="1"/>
</dbReference>
<dbReference type="SUPFAM" id="SSF160240">
    <property type="entry name" value="Cation efflux protein cytoplasmic domain-like"/>
    <property type="match status" value="1"/>
</dbReference>
<dbReference type="OrthoDB" id="78296at2759"/>
<protein>
    <submittedName>
        <fullName evidence="10">Cation diffusion facilitator 1</fullName>
    </submittedName>
</protein>
<dbReference type="GO" id="GO:0016020">
    <property type="term" value="C:membrane"/>
    <property type="evidence" value="ECO:0007669"/>
    <property type="project" value="UniProtKB-SubCell"/>
</dbReference>
<evidence type="ECO:0000256" key="6">
    <source>
        <dbReference type="SAM" id="MobiDB-lite"/>
    </source>
</evidence>
<dbReference type="InterPro" id="IPR002524">
    <property type="entry name" value="Cation_efflux"/>
</dbReference>
<name>A0A6A5T700_9PLEO</name>
<evidence type="ECO:0000313" key="10">
    <source>
        <dbReference type="EMBL" id="KAF1947459.1"/>
    </source>
</evidence>
<dbReference type="AlphaFoldDB" id="A0A6A5T700"/>
<feature type="transmembrane region" description="Helical" evidence="7">
    <location>
        <begin position="281"/>
        <end position="304"/>
    </location>
</feature>
<dbReference type="SUPFAM" id="SSF161111">
    <property type="entry name" value="Cation efflux protein transmembrane domain-like"/>
    <property type="match status" value="1"/>
</dbReference>
<feature type="domain" description="Cation efflux protein transmembrane" evidence="8">
    <location>
        <begin position="180"/>
        <end position="372"/>
    </location>
</feature>
<dbReference type="GO" id="GO:0008324">
    <property type="term" value="F:monoatomic cation transmembrane transporter activity"/>
    <property type="evidence" value="ECO:0007669"/>
    <property type="project" value="InterPro"/>
</dbReference>
<dbReference type="InterPro" id="IPR027470">
    <property type="entry name" value="Cation_efflux_CTD"/>
</dbReference>
<dbReference type="Gene3D" id="1.20.1510.10">
    <property type="entry name" value="Cation efflux protein transmembrane domain"/>
    <property type="match status" value="1"/>
</dbReference>
<feature type="domain" description="Cation efflux protein cytoplasmic" evidence="9">
    <location>
        <begin position="381"/>
        <end position="452"/>
    </location>
</feature>
<accession>A0A6A5T700</accession>
<gene>
    <name evidence="10" type="ORF">EJ02DRAFT_449631</name>
</gene>
<evidence type="ECO:0000256" key="5">
    <source>
        <dbReference type="ARBA" id="ARBA00023136"/>
    </source>
</evidence>
<dbReference type="PANTHER" id="PTHR43840">
    <property type="entry name" value="MITOCHONDRIAL METAL TRANSPORTER 1-RELATED"/>
    <property type="match status" value="1"/>
</dbReference>
<evidence type="ECO:0000256" key="7">
    <source>
        <dbReference type="SAM" id="Phobius"/>
    </source>
</evidence>
<feature type="compositionally biased region" description="Basic and acidic residues" evidence="6">
    <location>
        <begin position="19"/>
        <end position="28"/>
    </location>
</feature>
<comment type="subcellular location">
    <subcellularLocation>
        <location evidence="1">Membrane</location>
        <topology evidence="1">Multi-pass membrane protein</topology>
    </subcellularLocation>
</comment>
<dbReference type="InterPro" id="IPR036837">
    <property type="entry name" value="Cation_efflux_CTD_sf"/>
</dbReference>
<dbReference type="InterPro" id="IPR050291">
    <property type="entry name" value="CDF_Transporter"/>
</dbReference>
<dbReference type="GO" id="GO:0098771">
    <property type="term" value="P:inorganic ion homeostasis"/>
    <property type="evidence" value="ECO:0007669"/>
    <property type="project" value="UniProtKB-ARBA"/>
</dbReference>
<feature type="transmembrane region" description="Helical" evidence="7">
    <location>
        <begin position="176"/>
        <end position="197"/>
    </location>
</feature>
<dbReference type="FunFam" id="3.30.70.1350:FF:000003">
    <property type="entry name" value="Cation diffusion facilitator 1"/>
    <property type="match status" value="1"/>
</dbReference>
<dbReference type="FunFam" id="1.20.1510.10:FF:000005">
    <property type="entry name" value="Putative Cation diffusion facilitator 1"/>
    <property type="match status" value="1"/>
</dbReference>
<dbReference type="Pfam" id="PF01545">
    <property type="entry name" value="Cation_efflux"/>
    <property type="match status" value="1"/>
</dbReference>
<evidence type="ECO:0000259" key="8">
    <source>
        <dbReference type="Pfam" id="PF01545"/>
    </source>
</evidence>
<reference evidence="10" key="1">
    <citation type="journal article" date="2020" name="Stud. Mycol.">
        <title>101 Dothideomycetes genomes: a test case for predicting lifestyles and emergence of pathogens.</title>
        <authorList>
            <person name="Haridas S."/>
            <person name="Albert R."/>
            <person name="Binder M."/>
            <person name="Bloem J."/>
            <person name="Labutti K."/>
            <person name="Salamov A."/>
            <person name="Andreopoulos B."/>
            <person name="Baker S."/>
            <person name="Barry K."/>
            <person name="Bills G."/>
            <person name="Bluhm B."/>
            <person name="Cannon C."/>
            <person name="Castanera R."/>
            <person name="Culley D."/>
            <person name="Daum C."/>
            <person name="Ezra D."/>
            <person name="Gonzalez J."/>
            <person name="Henrissat B."/>
            <person name="Kuo A."/>
            <person name="Liang C."/>
            <person name="Lipzen A."/>
            <person name="Lutzoni F."/>
            <person name="Magnuson J."/>
            <person name="Mondo S."/>
            <person name="Nolan M."/>
            <person name="Ohm R."/>
            <person name="Pangilinan J."/>
            <person name="Park H.-J."/>
            <person name="Ramirez L."/>
            <person name="Alfaro M."/>
            <person name="Sun H."/>
            <person name="Tritt A."/>
            <person name="Yoshinaga Y."/>
            <person name="Zwiers L.-H."/>
            <person name="Turgeon B."/>
            <person name="Goodwin S."/>
            <person name="Spatafora J."/>
            <person name="Crous P."/>
            <person name="Grigoriev I."/>
        </authorList>
    </citation>
    <scope>NUCLEOTIDE SEQUENCE</scope>
    <source>
        <strain evidence="10">CBS 161.51</strain>
    </source>
</reference>
<keyword evidence="3 7" id="KW-0812">Transmembrane</keyword>
<dbReference type="GO" id="GO:0030003">
    <property type="term" value="P:intracellular monoatomic cation homeostasis"/>
    <property type="evidence" value="ECO:0007669"/>
    <property type="project" value="UniProtKB-ARBA"/>
</dbReference>
<feature type="compositionally biased region" description="Polar residues" evidence="6">
    <location>
        <begin position="55"/>
        <end position="65"/>
    </location>
</feature>
<evidence type="ECO:0000256" key="2">
    <source>
        <dbReference type="ARBA" id="ARBA00022448"/>
    </source>
</evidence>
<feature type="transmembrane region" description="Helical" evidence="7">
    <location>
        <begin position="348"/>
        <end position="365"/>
    </location>
</feature>